<feature type="chain" id="PRO_5045511712" evidence="3">
    <location>
        <begin position="22"/>
        <end position="362"/>
    </location>
</feature>
<evidence type="ECO:0000256" key="3">
    <source>
        <dbReference type="SAM" id="SignalP"/>
    </source>
</evidence>
<evidence type="ECO:0000313" key="4">
    <source>
        <dbReference type="EMBL" id="GFZ88686.1"/>
    </source>
</evidence>
<protein>
    <submittedName>
        <fullName evidence="4">ABC transporter substrate-binding protein</fullName>
    </submittedName>
</protein>
<dbReference type="Gene3D" id="3.40.190.10">
    <property type="entry name" value="Periplasmic binding protein-like II"/>
    <property type="match status" value="2"/>
</dbReference>
<name>A0ABQ1EV19_9BACL</name>
<gene>
    <name evidence="4" type="ORF">GCM10008018_38410</name>
</gene>
<feature type="signal peptide" evidence="3">
    <location>
        <begin position="1"/>
        <end position="21"/>
    </location>
</feature>
<dbReference type="RefSeq" id="WP_189014018.1">
    <property type="nucleotide sequence ID" value="NZ_BMHE01000020.1"/>
</dbReference>
<dbReference type="PROSITE" id="PS51257">
    <property type="entry name" value="PROKAR_LIPOPROTEIN"/>
    <property type="match status" value="1"/>
</dbReference>
<keyword evidence="5" id="KW-1185">Reference proteome</keyword>
<dbReference type="PANTHER" id="PTHR30006:SF2">
    <property type="entry name" value="ABC TRANSPORTER SUBSTRATE-BINDING PROTEIN"/>
    <property type="match status" value="1"/>
</dbReference>
<evidence type="ECO:0000256" key="1">
    <source>
        <dbReference type="ARBA" id="ARBA00022729"/>
    </source>
</evidence>
<proteinExistence type="predicted"/>
<organism evidence="4 5">
    <name type="scientific">Paenibacillus marchantiophytorum</name>
    <dbReference type="NCBI Taxonomy" id="1619310"/>
    <lineage>
        <taxon>Bacteria</taxon>
        <taxon>Bacillati</taxon>
        <taxon>Bacillota</taxon>
        <taxon>Bacilli</taxon>
        <taxon>Bacillales</taxon>
        <taxon>Paenibacillaceae</taxon>
        <taxon>Paenibacillus</taxon>
    </lineage>
</organism>
<comment type="caution">
    <text evidence="4">The sequence shown here is derived from an EMBL/GenBank/DDBJ whole genome shotgun (WGS) entry which is preliminary data.</text>
</comment>
<dbReference type="PIRSF" id="PIRSF002825">
    <property type="entry name" value="CfbpA"/>
    <property type="match status" value="1"/>
</dbReference>
<dbReference type="SUPFAM" id="SSF53850">
    <property type="entry name" value="Periplasmic binding protein-like II"/>
    <property type="match status" value="1"/>
</dbReference>
<dbReference type="EMBL" id="BMHE01000020">
    <property type="protein sequence ID" value="GFZ88686.1"/>
    <property type="molecule type" value="Genomic_DNA"/>
</dbReference>
<accession>A0ABQ1EV19</accession>
<dbReference type="Proteomes" id="UP000615455">
    <property type="component" value="Unassembled WGS sequence"/>
</dbReference>
<dbReference type="Pfam" id="PF13343">
    <property type="entry name" value="SBP_bac_6"/>
    <property type="match status" value="1"/>
</dbReference>
<feature type="region of interest" description="Disordered" evidence="2">
    <location>
        <begin position="26"/>
        <end position="48"/>
    </location>
</feature>
<evidence type="ECO:0000256" key="2">
    <source>
        <dbReference type="SAM" id="MobiDB-lite"/>
    </source>
</evidence>
<dbReference type="CDD" id="cd13546">
    <property type="entry name" value="PBP2_BitB"/>
    <property type="match status" value="1"/>
</dbReference>
<evidence type="ECO:0000313" key="5">
    <source>
        <dbReference type="Proteomes" id="UP000615455"/>
    </source>
</evidence>
<reference evidence="5" key="1">
    <citation type="journal article" date="2019" name="Int. J. Syst. Evol. Microbiol.">
        <title>The Global Catalogue of Microorganisms (GCM) 10K type strain sequencing project: providing services to taxonomists for standard genome sequencing and annotation.</title>
        <authorList>
            <consortium name="The Broad Institute Genomics Platform"/>
            <consortium name="The Broad Institute Genome Sequencing Center for Infectious Disease"/>
            <person name="Wu L."/>
            <person name="Ma J."/>
        </authorList>
    </citation>
    <scope>NUCLEOTIDE SEQUENCE [LARGE SCALE GENOMIC DNA]</scope>
    <source>
        <strain evidence="5">CGMCC 1.15043</strain>
    </source>
</reference>
<dbReference type="InterPro" id="IPR026045">
    <property type="entry name" value="Ferric-bd"/>
</dbReference>
<sequence>MRKTWITGVSATVLLASIVSGCGTSTTGGASSASSSPSAKDAGTTKATAAPAGKGKLTLYSPNAAEINNPIIKEFQDRTGIEVQLITGGTGDLLKRVQAETQNPLGDVFWAGGADSLEAYKQFFEPYTTKEIDNILPAYVDVTNVWTPFNALPMVITYNKELVSENDLPKSWKDLLDPKWKGKIAYADPAKSGSSYTQLITMLTAFGRDDGKGWDYVKKLNANLDGKLLSSSSLVQRGVPDKEFALGITLEDAAIRYIEGGSKIGVLYPSEGTSAVPDAAAIIKGSKNLSQAKQFIDFLVSKDVQELIQKEFKRRSVRKDVAPVEGLPQTKDIKLVNYDFIWSAANKNEVIKRFSKITTGQE</sequence>
<dbReference type="PANTHER" id="PTHR30006">
    <property type="entry name" value="THIAMINE-BINDING PERIPLASMIC PROTEIN-RELATED"/>
    <property type="match status" value="1"/>
</dbReference>
<keyword evidence="1 3" id="KW-0732">Signal</keyword>